<organism evidence="1 2">
    <name type="scientific">Serratia aquatilis</name>
    <dbReference type="NCBI Taxonomy" id="1737515"/>
    <lineage>
        <taxon>Bacteria</taxon>
        <taxon>Pseudomonadati</taxon>
        <taxon>Pseudomonadota</taxon>
        <taxon>Gammaproteobacteria</taxon>
        <taxon>Enterobacterales</taxon>
        <taxon>Yersiniaceae</taxon>
        <taxon>Serratia</taxon>
    </lineage>
</organism>
<name>A0ABV6EEM1_9GAMM</name>
<protein>
    <recommendedName>
        <fullName evidence="3">Ead/Ea22-like family protein</fullName>
    </recommendedName>
</protein>
<accession>A0ABV6EEM1</accession>
<sequence length="227" mass="25564">MDNLKILIEQAQGKSANHFWLATGKRPTDVIVELATALEEAQRELIKPLSIGELIQRLEEQTGEKWSNIPAIPVAYTLRFKNDDGTPESRINTNTTFSNKEAAQKYSPGGRYKAGTDGKIEWIRDKALDPDVVELYSQEYVATLLAALKLEQEQSAYYERYMWHFHGIAESESQRAEAAEQRLQQPINLPDRYSVDCGVVCDPNGDWLSLSDVIAALKEQGFTVEGE</sequence>
<dbReference type="Proteomes" id="UP001589792">
    <property type="component" value="Unassembled WGS sequence"/>
</dbReference>
<comment type="caution">
    <text evidence="1">The sequence shown here is derived from an EMBL/GenBank/DDBJ whole genome shotgun (WGS) entry which is preliminary data.</text>
</comment>
<evidence type="ECO:0000313" key="2">
    <source>
        <dbReference type="Proteomes" id="UP001589792"/>
    </source>
</evidence>
<evidence type="ECO:0000313" key="1">
    <source>
        <dbReference type="EMBL" id="MFC0227437.1"/>
    </source>
</evidence>
<reference evidence="1 2" key="1">
    <citation type="submission" date="2024-09" db="EMBL/GenBank/DDBJ databases">
        <authorList>
            <person name="Sun Q."/>
            <person name="Mori K."/>
        </authorList>
    </citation>
    <scope>NUCLEOTIDE SEQUENCE [LARGE SCALE GENOMIC DNA]</scope>
    <source>
        <strain evidence="1 2">CCM 8626</strain>
    </source>
</reference>
<dbReference type="EMBL" id="JBHLXG010000010">
    <property type="protein sequence ID" value="MFC0227437.1"/>
    <property type="molecule type" value="Genomic_DNA"/>
</dbReference>
<keyword evidence="2" id="KW-1185">Reference proteome</keyword>
<evidence type="ECO:0008006" key="3">
    <source>
        <dbReference type="Google" id="ProtNLM"/>
    </source>
</evidence>
<dbReference type="RefSeq" id="WP_380675982.1">
    <property type="nucleotide sequence ID" value="NZ_JBHLXG010000010.1"/>
</dbReference>
<proteinExistence type="predicted"/>
<gene>
    <name evidence="1" type="ORF">ACFFJ3_13115</name>
</gene>